<organism evidence="1 2">
    <name type="scientific">Linum trigynum</name>
    <dbReference type="NCBI Taxonomy" id="586398"/>
    <lineage>
        <taxon>Eukaryota</taxon>
        <taxon>Viridiplantae</taxon>
        <taxon>Streptophyta</taxon>
        <taxon>Embryophyta</taxon>
        <taxon>Tracheophyta</taxon>
        <taxon>Spermatophyta</taxon>
        <taxon>Magnoliopsida</taxon>
        <taxon>eudicotyledons</taxon>
        <taxon>Gunneridae</taxon>
        <taxon>Pentapetalae</taxon>
        <taxon>rosids</taxon>
        <taxon>fabids</taxon>
        <taxon>Malpighiales</taxon>
        <taxon>Linaceae</taxon>
        <taxon>Linum</taxon>
    </lineage>
</organism>
<proteinExistence type="predicted"/>
<keyword evidence="2" id="KW-1185">Reference proteome</keyword>
<reference evidence="1 2" key="1">
    <citation type="submission" date="2024-04" db="EMBL/GenBank/DDBJ databases">
        <authorList>
            <person name="Fracassetti M."/>
        </authorList>
    </citation>
    <scope>NUCLEOTIDE SEQUENCE [LARGE SCALE GENOMIC DNA]</scope>
</reference>
<gene>
    <name evidence="1" type="ORF">LTRI10_LOCUS30673</name>
</gene>
<dbReference type="AlphaFoldDB" id="A0AAV2EVM2"/>
<dbReference type="Proteomes" id="UP001497516">
    <property type="component" value="Chromosome 5"/>
</dbReference>
<evidence type="ECO:0000313" key="1">
    <source>
        <dbReference type="EMBL" id="CAL1389844.1"/>
    </source>
</evidence>
<accession>A0AAV2EVM2</accession>
<protein>
    <submittedName>
        <fullName evidence="1">Uncharacterized protein</fullName>
    </submittedName>
</protein>
<name>A0AAV2EVM2_9ROSI</name>
<dbReference type="EMBL" id="OZ034818">
    <property type="protein sequence ID" value="CAL1389844.1"/>
    <property type="molecule type" value="Genomic_DNA"/>
</dbReference>
<evidence type="ECO:0000313" key="2">
    <source>
        <dbReference type="Proteomes" id="UP001497516"/>
    </source>
</evidence>
<sequence>MSCSYPACLKPSAGAQAIPLHGPIRGVGSPTPPVCFFVGDPTPSVPAETVNDGHSLVNKAALDLNLAPGSVLGKRTLINDLDAANKKLKTQDSSQTSSFSSADATSKLLLSGMAKEAANLKLPAYET</sequence>